<evidence type="ECO:0000256" key="1">
    <source>
        <dbReference type="SAM" id="SignalP"/>
    </source>
</evidence>
<dbReference type="AlphaFoldDB" id="A0A067R7G0"/>
<dbReference type="EMBL" id="KK852655">
    <property type="protein sequence ID" value="KDR19288.1"/>
    <property type="molecule type" value="Genomic_DNA"/>
</dbReference>
<dbReference type="InParanoid" id="A0A067R7G0"/>
<proteinExistence type="predicted"/>
<reference evidence="2 3" key="1">
    <citation type="journal article" date="2014" name="Nat. Commun.">
        <title>Molecular traces of alternative social organization in a termite genome.</title>
        <authorList>
            <person name="Terrapon N."/>
            <person name="Li C."/>
            <person name="Robertson H.M."/>
            <person name="Ji L."/>
            <person name="Meng X."/>
            <person name="Booth W."/>
            <person name="Chen Z."/>
            <person name="Childers C.P."/>
            <person name="Glastad K.M."/>
            <person name="Gokhale K."/>
            <person name="Gowin J."/>
            <person name="Gronenberg W."/>
            <person name="Hermansen R.A."/>
            <person name="Hu H."/>
            <person name="Hunt B.G."/>
            <person name="Huylmans A.K."/>
            <person name="Khalil S.M."/>
            <person name="Mitchell R.D."/>
            <person name="Munoz-Torres M.C."/>
            <person name="Mustard J.A."/>
            <person name="Pan H."/>
            <person name="Reese J.T."/>
            <person name="Scharf M.E."/>
            <person name="Sun F."/>
            <person name="Vogel H."/>
            <person name="Xiao J."/>
            <person name="Yang W."/>
            <person name="Yang Z."/>
            <person name="Yang Z."/>
            <person name="Zhou J."/>
            <person name="Zhu J."/>
            <person name="Brent C.S."/>
            <person name="Elsik C.G."/>
            <person name="Goodisman M.A."/>
            <person name="Liberles D.A."/>
            <person name="Roe R.M."/>
            <person name="Vargo E.L."/>
            <person name="Vilcinskas A."/>
            <person name="Wang J."/>
            <person name="Bornberg-Bauer E."/>
            <person name="Korb J."/>
            <person name="Zhang G."/>
            <person name="Liebig J."/>
        </authorList>
    </citation>
    <scope>NUCLEOTIDE SEQUENCE [LARGE SCALE GENOMIC DNA]</scope>
    <source>
        <tissue evidence="2">Whole organism</tissue>
    </source>
</reference>
<feature type="chain" id="PRO_5012045486" evidence="1">
    <location>
        <begin position="16"/>
        <end position="53"/>
    </location>
</feature>
<accession>A0A067R7G0</accession>
<dbReference type="Proteomes" id="UP000027135">
    <property type="component" value="Unassembled WGS sequence"/>
</dbReference>
<evidence type="ECO:0000313" key="2">
    <source>
        <dbReference type="EMBL" id="KDR19288.1"/>
    </source>
</evidence>
<sequence length="53" mass="5737">MVLGLQAAFLASSRAAFISVISCSFRPVILIASTQRQGMYPSRLACILNFSTK</sequence>
<organism evidence="2 3">
    <name type="scientific">Zootermopsis nevadensis</name>
    <name type="common">Dampwood termite</name>
    <dbReference type="NCBI Taxonomy" id="136037"/>
    <lineage>
        <taxon>Eukaryota</taxon>
        <taxon>Metazoa</taxon>
        <taxon>Ecdysozoa</taxon>
        <taxon>Arthropoda</taxon>
        <taxon>Hexapoda</taxon>
        <taxon>Insecta</taxon>
        <taxon>Pterygota</taxon>
        <taxon>Neoptera</taxon>
        <taxon>Polyneoptera</taxon>
        <taxon>Dictyoptera</taxon>
        <taxon>Blattodea</taxon>
        <taxon>Blattoidea</taxon>
        <taxon>Termitoidae</taxon>
        <taxon>Termopsidae</taxon>
        <taxon>Zootermopsis</taxon>
    </lineage>
</organism>
<feature type="signal peptide" evidence="1">
    <location>
        <begin position="1"/>
        <end position="15"/>
    </location>
</feature>
<keyword evidence="1" id="KW-0732">Signal</keyword>
<gene>
    <name evidence="2" type="ORF">L798_06083</name>
</gene>
<keyword evidence="3" id="KW-1185">Reference proteome</keyword>
<evidence type="ECO:0000313" key="3">
    <source>
        <dbReference type="Proteomes" id="UP000027135"/>
    </source>
</evidence>
<protein>
    <submittedName>
        <fullName evidence="2">Uncharacterized protein</fullName>
    </submittedName>
</protein>
<name>A0A067R7G0_ZOONE</name>